<dbReference type="Proteomes" id="UP000314982">
    <property type="component" value="Unassembled WGS sequence"/>
</dbReference>
<dbReference type="SUPFAM" id="SSF49899">
    <property type="entry name" value="Concanavalin A-like lectins/glucanases"/>
    <property type="match status" value="1"/>
</dbReference>
<dbReference type="Pfam" id="PF00622">
    <property type="entry name" value="SPRY"/>
    <property type="match status" value="1"/>
</dbReference>
<reference evidence="3" key="1">
    <citation type="submission" date="2018-06" db="EMBL/GenBank/DDBJ databases">
        <title>Genome assembly of Danube salmon.</title>
        <authorList>
            <person name="Macqueen D.J."/>
            <person name="Gundappa M.K."/>
        </authorList>
    </citation>
    <scope>NUCLEOTIDE SEQUENCE [LARGE SCALE GENOMIC DNA]</scope>
</reference>
<dbReference type="InterPro" id="IPR001870">
    <property type="entry name" value="B30.2/SPRY"/>
</dbReference>
<dbReference type="InterPro" id="IPR003877">
    <property type="entry name" value="SPRY_dom"/>
</dbReference>
<accession>A0A4W5N3D3</accession>
<evidence type="ECO:0000313" key="3">
    <source>
        <dbReference type="Proteomes" id="UP000314982"/>
    </source>
</evidence>
<dbReference type="Gene3D" id="2.60.120.920">
    <property type="match status" value="1"/>
</dbReference>
<dbReference type="Ensembl" id="ENSHHUT00000046218.1">
    <property type="protein sequence ID" value="ENSHHUP00000044568.1"/>
    <property type="gene ID" value="ENSHHUG00000027274.1"/>
</dbReference>
<dbReference type="FunFam" id="2.60.120.920:FF:000004">
    <property type="entry name" value="Butyrophilin subfamily 1 member A1"/>
    <property type="match status" value="1"/>
</dbReference>
<dbReference type="Pfam" id="PF13765">
    <property type="entry name" value="PRY"/>
    <property type="match status" value="1"/>
</dbReference>
<feature type="domain" description="B30.2/SPRY" evidence="1">
    <location>
        <begin position="1"/>
        <end position="185"/>
    </location>
</feature>
<keyword evidence="3" id="KW-1185">Reference proteome</keyword>
<dbReference type="PRINTS" id="PR01407">
    <property type="entry name" value="BUTYPHLNCDUF"/>
</dbReference>
<dbReference type="InterPro" id="IPR013320">
    <property type="entry name" value="ConA-like_dom_sf"/>
</dbReference>
<dbReference type="SMART" id="SM00589">
    <property type="entry name" value="PRY"/>
    <property type="match status" value="1"/>
</dbReference>
<reference evidence="2" key="3">
    <citation type="submission" date="2025-09" db="UniProtKB">
        <authorList>
            <consortium name="Ensembl"/>
        </authorList>
    </citation>
    <scope>IDENTIFICATION</scope>
</reference>
<name>A0A4W5N3D3_9TELE</name>
<dbReference type="SMART" id="SM00449">
    <property type="entry name" value="SPRY"/>
    <property type="match status" value="1"/>
</dbReference>
<dbReference type="STRING" id="62062.ENSHHUP00000044568"/>
<dbReference type="PANTHER" id="PTHR24103">
    <property type="entry name" value="E3 UBIQUITIN-PROTEIN LIGASE TRIM"/>
    <property type="match status" value="1"/>
</dbReference>
<reference evidence="2" key="2">
    <citation type="submission" date="2025-08" db="UniProtKB">
        <authorList>
            <consortium name="Ensembl"/>
        </authorList>
    </citation>
    <scope>IDENTIFICATION</scope>
</reference>
<dbReference type="InterPro" id="IPR050143">
    <property type="entry name" value="TRIM/RBCC"/>
</dbReference>
<dbReference type="InterPro" id="IPR006574">
    <property type="entry name" value="PRY"/>
</dbReference>
<sequence length="186" mass="21391">MQKYAVDVTMESTTAGPWLLLSEDGKRVRKSPRKLKVPDNPERFTKDVCILAKQGYNYGKHYWEVGLQEKSNWVIGVACETVPRKEFISPEPEKGLWTLCHRDGKEYLAFTKIPCLILPFPRPQKVGVFLDYEAGQVSFFDFDAKSHLFTYTGCKFSEKIFPIFDPCVTAERNEVLPLMITMVQVN</sequence>
<dbReference type="InterPro" id="IPR003879">
    <property type="entry name" value="Butyrophylin_SPRY"/>
</dbReference>
<dbReference type="CDD" id="cd13733">
    <property type="entry name" value="SPRY_PRY_C-I_1"/>
    <property type="match status" value="1"/>
</dbReference>
<proteinExistence type="predicted"/>
<dbReference type="GeneTree" id="ENSGT01040000240385"/>
<dbReference type="AlphaFoldDB" id="A0A4W5N3D3"/>
<dbReference type="InterPro" id="IPR043136">
    <property type="entry name" value="B30.2/SPRY_sf"/>
</dbReference>
<evidence type="ECO:0000313" key="2">
    <source>
        <dbReference type="Ensembl" id="ENSHHUP00000044568.1"/>
    </source>
</evidence>
<protein>
    <recommendedName>
        <fullName evidence="1">B30.2/SPRY domain-containing protein</fullName>
    </recommendedName>
</protein>
<evidence type="ECO:0000259" key="1">
    <source>
        <dbReference type="PROSITE" id="PS50188"/>
    </source>
</evidence>
<organism evidence="2 3">
    <name type="scientific">Hucho hucho</name>
    <name type="common">huchen</name>
    <dbReference type="NCBI Taxonomy" id="62062"/>
    <lineage>
        <taxon>Eukaryota</taxon>
        <taxon>Metazoa</taxon>
        <taxon>Chordata</taxon>
        <taxon>Craniata</taxon>
        <taxon>Vertebrata</taxon>
        <taxon>Euteleostomi</taxon>
        <taxon>Actinopterygii</taxon>
        <taxon>Neopterygii</taxon>
        <taxon>Teleostei</taxon>
        <taxon>Protacanthopterygii</taxon>
        <taxon>Salmoniformes</taxon>
        <taxon>Salmonidae</taxon>
        <taxon>Salmoninae</taxon>
        <taxon>Hucho</taxon>
    </lineage>
</organism>
<dbReference type="PROSITE" id="PS50188">
    <property type="entry name" value="B302_SPRY"/>
    <property type="match status" value="1"/>
</dbReference>